<reference evidence="4" key="1">
    <citation type="submission" date="2018-08" db="EMBL/GenBank/DDBJ databases">
        <authorList>
            <person name="Zhang J."/>
            <person name="Du Z.-J."/>
        </authorList>
    </citation>
    <scope>NUCLEOTIDE SEQUENCE [LARGE SCALE GENOMIC DNA]</scope>
    <source>
        <strain evidence="4">KCTC 52655</strain>
    </source>
</reference>
<name>A0A3D8M4I2_9ALTE</name>
<organism evidence="3 4">
    <name type="scientific">Alteromonas aestuariivivens</name>
    <dbReference type="NCBI Taxonomy" id="1938339"/>
    <lineage>
        <taxon>Bacteria</taxon>
        <taxon>Pseudomonadati</taxon>
        <taxon>Pseudomonadota</taxon>
        <taxon>Gammaproteobacteria</taxon>
        <taxon>Alteromonadales</taxon>
        <taxon>Alteromonadaceae</taxon>
        <taxon>Alteromonas/Salinimonas group</taxon>
        <taxon>Alteromonas</taxon>
    </lineage>
</organism>
<sequence length="1592" mass="173406">MAATLTVTVQPKTAITDPDSISQTLFARLKYLREVPSEDVADGAPSTSNIEGSLREELDAEGKTSLTAEDYSAGSAGRLQIESAQGAVLWTSDEFTLGDAEEPIAVSVPNAVYGAAQKRTPSASPTLLRAGRFVRLDDTLPDFSGYRLFVAAIRPAEIDGNTNPQTAAVRKVLGLNGNGEVTSFEVTTVNPKKLDPEAVNALAFQNATIRLDGAFDISIDVKGDEIAWLWLLLGRQNYTGYQLDPVPVERRPASIIMLPFEATSAAGDASTPVTPETDSDTEADHSCCKHSSIPMEYDEQQLVDHPGMFSDDPGKFCSPFENPQRILGEKRFFTVLRIDQPEIGGQGSLKISRPILLDLAPPIKMTAVASAFEAAREENGGIPLNALTTINTTRLTTATAAQPRLDFRRLIDTAIFKPSRIPWTDWVRKRSKARMPVSASNPIEWDGDPTIYQAATVAGGHILEWRVQWRSNGYSLGNVAHTLTLAPRQTKRISKISWQRREQAVRRERTEATDALTQVTTRARDYTDAVQSSLSEWSKGGSKSRSTGVAGGIGFAMGPVVIGGGAAHGRASSSSWQSGGRRVAAAEQQQLRDAIRQYGESLRSLESTVITELSQQEEVEGVSETLRNVNHCHALTVLYYEILRHLRVDTAFGGVRECLYVPFSVTPFDLDKALKWRDKLFQGMLDRSLRWALDRLDEVASAWADSDIPPGRRSQHPINHLTGSVYIQLSIERIREQTEQEALEDYEQLWRPFSPLLGFPVRRIIETIRQAERERDAYFQREVAPTMASRWTDRLELVIGGSVVSDADFTLASSYRFGQVVRVDFTAALDGSLNREQLQEITVRSSQALPRGSVANVKRVALHYYTAHFDRQVQSDSGTRDLVSVATGLPDAGAVAHFRLSAWERENLREMIERGVEKLILHLNANLVYYHKVIWWLMDRDELYMMLDGFTAPYGRRFEDGSWVEDPGRSLASVVERDPVAILGNSLVFRVAAGAFLGIDGHESPDAAHRYYYDSQVRTEPLRVSLPTEGLYAQALMDKCEATEEHNGSTDWVLTDQDPELEAIADQLSSRRAAPENLTPTNLPDTIISLQNAPAAPDPSGLAGVLGAVTKGDAFRDMAGLAGTQANAAAALQTAANMATSFGQKAVDFQKSKFGTDSAKKKLDNIKKAESSGLIDKADAKKQAAKVLDEQNMTPDSIPLTEQSTIQKAMQNAASTGQSIEATRQSKEGTESVKIAAEGPLLASLPGANNLKRICGFFGPAAVASETEVRDKTVAESNSEHSAWASNTAGRLEEDNNDQFGRLVAYSLCRFAALPPDALKALYANATDPATVYGNLTSATATTAQLNTAIANARATLLTGVPTTHTPANLSAIIDNALREAWDYSVNTTAWSAAFISYCVRNAAIELGIEAMSGSTHVGSDELLIPTGRHATYVLGAYRRRFGPGQATGTYQAFEISEREPKIGDIIVQDRHGSVVSFNNIPTTLAGGRKLHADIIVEADPGNDYVIAIGGNVDQSVRKRRYPLDATRHLVVERTQLYTQEEDNGNLPPVPAANPALTGLDTQSTGRIFALLSPVESCAVIPGQAHNGGIIT</sequence>
<dbReference type="Pfam" id="PF10030">
    <property type="entry name" value="DUF2272"/>
    <property type="match status" value="1"/>
</dbReference>
<evidence type="ECO:0000259" key="2">
    <source>
        <dbReference type="Pfam" id="PF10030"/>
    </source>
</evidence>
<dbReference type="InterPro" id="IPR019262">
    <property type="entry name" value="DUF2272"/>
</dbReference>
<dbReference type="RefSeq" id="WP_115593845.1">
    <property type="nucleotide sequence ID" value="NZ_QRHA01000009.1"/>
</dbReference>
<dbReference type="EMBL" id="QRHA01000009">
    <property type="protein sequence ID" value="RDV24599.1"/>
    <property type="molecule type" value="Genomic_DNA"/>
</dbReference>
<evidence type="ECO:0000256" key="1">
    <source>
        <dbReference type="SAM" id="MobiDB-lite"/>
    </source>
</evidence>
<evidence type="ECO:0000313" key="3">
    <source>
        <dbReference type="EMBL" id="RDV24599.1"/>
    </source>
</evidence>
<comment type="caution">
    <text evidence="3">The sequence shown here is derived from an EMBL/GenBank/DDBJ whole genome shotgun (WGS) entry which is preliminary data.</text>
</comment>
<dbReference type="OrthoDB" id="4312432at2"/>
<evidence type="ECO:0000313" key="4">
    <source>
        <dbReference type="Proteomes" id="UP000256561"/>
    </source>
</evidence>
<proteinExistence type="predicted"/>
<accession>A0A3D8M4I2</accession>
<gene>
    <name evidence="3" type="ORF">DXV75_12940</name>
</gene>
<dbReference type="Proteomes" id="UP000256561">
    <property type="component" value="Unassembled WGS sequence"/>
</dbReference>
<keyword evidence="4" id="KW-1185">Reference proteome</keyword>
<protein>
    <submittedName>
        <fullName evidence="3">DUF2272 domain-containing protein</fullName>
    </submittedName>
</protein>
<feature type="region of interest" description="Disordered" evidence="1">
    <location>
        <begin position="38"/>
        <end position="60"/>
    </location>
</feature>
<feature type="region of interest" description="Disordered" evidence="1">
    <location>
        <begin position="266"/>
        <end position="286"/>
    </location>
</feature>
<feature type="domain" description="DUF2272" evidence="2">
    <location>
        <begin position="1384"/>
        <end position="1538"/>
    </location>
</feature>